<protein>
    <recommendedName>
        <fullName evidence="2">Antistasin-like domain-containing protein</fullName>
    </recommendedName>
</protein>
<dbReference type="GO" id="GO:0004867">
    <property type="term" value="F:serine-type endopeptidase inhibitor activity"/>
    <property type="evidence" value="ECO:0007669"/>
    <property type="project" value="InterPro"/>
</dbReference>
<gene>
    <name evidence="3" type="ORF">PPYR_11898</name>
</gene>
<feature type="domain" description="Antistasin-like" evidence="2">
    <location>
        <begin position="85"/>
        <end position="112"/>
    </location>
</feature>
<sequence>MMTGKVLIVVYCVVALSIARCASLSVYPIDPCFSCRFKPSCPYGPELDNQGCVTCNCYDPCKDHICPNNEVCIREELICANPPCGIKRKCVCNLKCPYGYETDCSGCQTCKCIDPCQDVVCPIAQYCAIEYTNCTKISCFPTPVCKIREFPVLLEK</sequence>
<dbReference type="Pfam" id="PF02822">
    <property type="entry name" value="Antistasin"/>
    <property type="match status" value="1"/>
</dbReference>
<name>A0A5N4ACP7_PHOPY</name>
<keyword evidence="1" id="KW-0732">Signal</keyword>
<dbReference type="EMBL" id="VVIM01000008">
    <property type="protein sequence ID" value="KAB0795059.1"/>
    <property type="molecule type" value="Genomic_DNA"/>
</dbReference>
<dbReference type="OrthoDB" id="7545771at2759"/>
<evidence type="ECO:0000256" key="1">
    <source>
        <dbReference type="SAM" id="SignalP"/>
    </source>
</evidence>
<comment type="caution">
    <text evidence="3">The sequence shown here is derived from an EMBL/GenBank/DDBJ whole genome shotgun (WGS) entry which is preliminary data.</text>
</comment>
<dbReference type="AlphaFoldDB" id="A0A5N4ACP7"/>
<evidence type="ECO:0000259" key="2">
    <source>
        <dbReference type="PROSITE" id="PS51252"/>
    </source>
</evidence>
<proteinExistence type="predicted"/>
<feature type="signal peptide" evidence="1">
    <location>
        <begin position="1"/>
        <end position="23"/>
    </location>
</feature>
<keyword evidence="4" id="KW-1185">Reference proteome</keyword>
<feature type="chain" id="PRO_5024414216" description="Antistasin-like domain-containing protein" evidence="1">
    <location>
        <begin position="24"/>
        <end position="156"/>
    </location>
</feature>
<dbReference type="InterPro" id="IPR004094">
    <property type="entry name" value="Antistasin-like"/>
</dbReference>
<dbReference type="PROSITE" id="PS51252">
    <property type="entry name" value="ANTISTASIN"/>
    <property type="match status" value="1"/>
</dbReference>
<evidence type="ECO:0000313" key="4">
    <source>
        <dbReference type="Proteomes" id="UP000327044"/>
    </source>
</evidence>
<evidence type="ECO:0000313" key="3">
    <source>
        <dbReference type="EMBL" id="KAB0795059.1"/>
    </source>
</evidence>
<organism evidence="3 4">
    <name type="scientific">Photinus pyralis</name>
    <name type="common">Common eastern firefly</name>
    <name type="synonym">Lampyris pyralis</name>
    <dbReference type="NCBI Taxonomy" id="7054"/>
    <lineage>
        <taxon>Eukaryota</taxon>
        <taxon>Metazoa</taxon>
        <taxon>Ecdysozoa</taxon>
        <taxon>Arthropoda</taxon>
        <taxon>Hexapoda</taxon>
        <taxon>Insecta</taxon>
        <taxon>Pterygota</taxon>
        <taxon>Neoptera</taxon>
        <taxon>Endopterygota</taxon>
        <taxon>Coleoptera</taxon>
        <taxon>Polyphaga</taxon>
        <taxon>Elateriformia</taxon>
        <taxon>Elateroidea</taxon>
        <taxon>Lampyridae</taxon>
        <taxon>Lampyrinae</taxon>
        <taxon>Photinus</taxon>
    </lineage>
</organism>
<dbReference type="Gene3D" id="2.10.22.10">
    <property type="entry name" value="Antistasin, domain 1"/>
    <property type="match status" value="1"/>
</dbReference>
<reference evidence="3 4" key="1">
    <citation type="journal article" date="2018" name="Elife">
        <title>Firefly genomes illuminate parallel origins of bioluminescence in beetles.</title>
        <authorList>
            <person name="Fallon T.R."/>
            <person name="Lower S.E."/>
            <person name="Chang C.H."/>
            <person name="Bessho-Uehara M."/>
            <person name="Martin G.J."/>
            <person name="Bewick A.J."/>
            <person name="Behringer M."/>
            <person name="Debat H.J."/>
            <person name="Wong I."/>
            <person name="Day J.C."/>
            <person name="Suvorov A."/>
            <person name="Silva C.J."/>
            <person name="Stanger-Hall K.F."/>
            <person name="Hall D.W."/>
            <person name="Schmitz R.J."/>
            <person name="Nelson D.R."/>
            <person name="Lewis S.M."/>
            <person name="Shigenobu S."/>
            <person name="Bybee S.M."/>
            <person name="Larracuente A.M."/>
            <person name="Oba Y."/>
            <person name="Weng J.K."/>
        </authorList>
    </citation>
    <scope>NUCLEOTIDE SEQUENCE [LARGE SCALE GENOMIC DNA]</scope>
    <source>
        <strain evidence="3">1611_PpyrPB1</strain>
        <tissue evidence="3">Whole body</tissue>
    </source>
</reference>
<dbReference type="InParanoid" id="A0A5N4ACP7"/>
<dbReference type="Proteomes" id="UP000327044">
    <property type="component" value="Unassembled WGS sequence"/>
</dbReference>
<accession>A0A5N4ACP7</accession>